<dbReference type="Proteomes" id="UP001500221">
    <property type="component" value="Unassembled WGS sequence"/>
</dbReference>
<sequence length="85" mass="8734">MTDEPTGSDRLSKAEINKDSVQAAAEAAATTVGEVATIVTTAVRDVAHALGNLATEIFEIRDSARRAGQDADPSDMSDGSASEQA</sequence>
<evidence type="ECO:0000313" key="3">
    <source>
        <dbReference type="Proteomes" id="UP001500221"/>
    </source>
</evidence>
<keyword evidence="3" id="KW-1185">Reference proteome</keyword>
<comment type="caution">
    <text evidence="2">The sequence shown here is derived from an EMBL/GenBank/DDBJ whole genome shotgun (WGS) entry which is preliminary data.</text>
</comment>
<evidence type="ECO:0000256" key="1">
    <source>
        <dbReference type="SAM" id="MobiDB-lite"/>
    </source>
</evidence>
<organism evidence="2 3">
    <name type="scientific">Nocardioides marinquilinus</name>
    <dbReference type="NCBI Taxonomy" id="1210400"/>
    <lineage>
        <taxon>Bacteria</taxon>
        <taxon>Bacillati</taxon>
        <taxon>Actinomycetota</taxon>
        <taxon>Actinomycetes</taxon>
        <taxon>Propionibacteriales</taxon>
        <taxon>Nocardioidaceae</taxon>
        <taxon>Nocardioides</taxon>
    </lineage>
</organism>
<gene>
    <name evidence="2" type="ORF">GCM10023340_28640</name>
</gene>
<protein>
    <submittedName>
        <fullName evidence="2">Uncharacterized protein</fullName>
    </submittedName>
</protein>
<dbReference type="EMBL" id="BAABKG010000003">
    <property type="protein sequence ID" value="GAA5150811.1"/>
    <property type="molecule type" value="Genomic_DNA"/>
</dbReference>
<feature type="region of interest" description="Disordered" evidence="1">
    <location>
        <begin position="64"/>
        <end position="85"/>
    </location>
</feature>
<reference evidence="3" key="1">
    <citation type="journal article" date="2019" name="Int. J. Syst. Evol. Microbiol.">
        <title>The Global Catalogue of Microorganisms (GCM) 10K type strain sequencing project: providing services to taxonomists for standard genome sequencing and annotation.</title>
        <authorList>
            <consortium name="The Broad Institute Genomics Platform"/>
            <consortium name="The Broad Institute Genome Sequencing Center for Infectious Disease"/>
            <person name="Wu L."/>
            <person name="Ma J."/>
        </authorList>
    </citation>
    <scope>NUCLEOTIDE SEQUENCE [LARGE SCALE GENOMIC DNA]</scope>
    <source>
        <strain evidence="3">JCM 18459</strain>
    </source>
</reference>
<name>A0ABP9PR89_9ACTN</name>
<accession>A0ABP9PR89</accession>
<proteinExistence type="predicted"/>
<evidence type="ECO:0000313" key="2">
    <source>
        <dbReference type="EMBL" id="GAA5150811.1"/>
    </source>
</evidence>
<dbReference type="RefSeq" id="WP_345459699.1">
    <property type="nucleotide sequence ID" value="NZ_BAABKG010000003.1"/>
</dbReference>